<evidence type="ECO:0000313" key="2">
    <source>
        <dbReference type="EMBL" id="MBB2184130.1"/>
    </source>
</evidence>
<dbReference type="EMBL" id="JACEGA010000001">
    <property type="protein sequence ID" value="MBB2184130.1"/>
    <property type="molecule type" value="Genomic_DNA"/>
</dbReference>
<keyword evidence="1" id="KW-0732">Signal</keyword>
<feature type="chain" id="PRO_5033036938" evidence="1">
    <location>
        <begin position="26"/>
        <end position="948"/>
    </location>
</feature>
<dbReference type="Proteomes" id="UP000574276">
    <property type="component" value="Unassembled WGS sequence"/>
</dbReference>
<gene>
    <name evidence="2" type="ORF">H0486_14710</name>
</gene>
<reference evidence="2 3" key="1">
    <citation type="submission" date="2020-07" db="EMBL/GenBank/DDBJ databases">
        <title>Characterization and genome sequencing of isolate MD1, a novel member within the family Lachnospiraceae.</title>
        <authorList>
            <person name="Rettenmaier R."/>
            <person name="Di Bello L."/>
            <person name="Zinser C."/>
            <person name="Scheitz K."/>
            <person name="Liebl W."/>
            <person name="Zverlov V."/>
        </authorList>
    </citation>
    <scope>NUCLEOTIDE SEQUENCE [LARGE SCALE GENOMIC DNA]</scope>
    <source>
        <strain evidence="2 3">MD1</strain>
    </source>
</reference>
<feature type="signal peptide" evidence="1">
    <location>
        <begin position="1"/>
        <end position="25"/>
    </location>
</feature>
<organism evidence="2 3">
    <name type="scientific">Variimorphobacter saccharofermentans</name>
    <dbReference type="NCBI Taxonomy" id="2755051"/>
    <lineage>
        <taxon>Bacteria</taxon>
        <taxon>Bacillati</taxon>
        <taxon>Bacillota</taxon>
        <taxon>Clostridia</taxon>
        <taxon>Lachnospirales</taxon>
        <taxon>Lachnospiraceae</taxon>
        <taxon>Variimorphobacter</taxon>
    </lineage>
</organism>
<name>A0A839K3D7_9FIRM</name>
<keyword evidence="3" id="KW-1185">Reference proteome</keyword>
<dbReference type="Pfam" id="PF14903">
    <property type="entry name" value="WG_beta_rep"/>
    <property type="match status" value="4"/>
</dbReference>
<dbReference type="InterPro" id="IPR032774">
    <property type="entry name" value="WG_beta_rep"/>
</dbReference>
<evidence type="ECO:0000256" key="1">
    <source>
        <dbReference type="SAM" id="SignalP"/>
    </source>
</evidence>
<dbReference type="PANTHER" id="PTHR37841">
    <property type="entry name" value="GLR2918 PROTEIN"/>
    <property type="match status" value="1"/>
</dbReference>
<accession>A0A839K3D7</accession>
<dbReference type="AlphaFoldDB" id="A0A839K3D7"/>
<protein>
    <submittedName>
        <fullName evidence="2">WG repeat-containing protein</fullName>
    </submittedName>
</protein>
<comment type="caution">
    <text evidence="2">The sequence shown here is derived from an EMBL/GenBank/DDBJ whole genome shotgun (WGS) entry which is preliminary data.</text>
</comment>
<dbReference type="Gene3D" id="2.80.10.50">
    <property type="match status" value="1"/>
</dbReference>
<dbReference type="PANTHER" id="PTHR37841:SF1">
    <property type="entry name" value="DUF3298 DOMAIN-CONTAINING PROTEIN"/>
    <property type="match status" value="1"/>
</dbReference>
<evidence type="ECO:0000313" key="3">
    <source>
        <dbReference type="Proteomes" id="UP000574276"/>
    </source>
</evidence>
<proteinExistence type="predicted"/>
<dbReference type="RefSeq" id="WP_228353724.1">
    <property type="nucleotide sequence ID" value="NZ_JACEGA010000001.1"/>
</dbReference>
<sequence length="948" mass="104998">MKKRLLSMILIVCMILPQIQLTASAASKNFNDEDVTWLGTENEYKKTLKAMFDHGLRKVPVGDAAKDGSLSNIKYGLVDSTGKFAVEPIYDKIEAYYISAKEDSSLDQPLRETIFVDGYVQAVRDGKMGLLDTKGKEVIPCQYHAVGLPVEGISRIIKKTGDKYYLGYWNFEKGKEIVKPKYPVSGSDATAQGTPANYEPLSRSAEWDIADDRSDYYKNIGSNRISVQYDFNGGYALVPTGKVETVDLSKGVSNPNPSKSYAYLIYAQVIDKNGKEILSGGPYPYRYNGIYPQAGPYMIYHQVKKEKLTLKRDGGTISFSKYLAAGVVGNKGVVIKAQYHGGIRGNSATGWYPADANMQIVPEYNLFITAKDVSGGKKEGGARVGVINIKNKAVLPFEFDYEFGPKYDSVNKAFVAGNIYKMNGSKIPKSENAVVDQMTSETVIGNGYFHIQDKKGNYTGVVSIKTGKAYTHKNLNSPYTLNWWEAFSKVSVDDTLWVTQTDKKGNRKWGLVNLQGKVLLPFEYDYAVTDQWTRAKNGYALVKQNGKCGIVNTKGKVLLPCKYWIINEDGDYFVAADDSSGSALYGLFDLKTGKMLIPCSYYSIGAIIEGTFAAKLGPSLYALVNDKGEVITPSYLTFSASGRGLFYNVNYDYVGPDGKIVFPRNASVGMYNGKRVYYGEDLTIVVKDGRVGYMNASRLARGGKLPTTPLTKYEPSPYNSTLKYRLIQYPGKQVYKIGEPFEIKGFILHSEDIDGTRKVLDNSKVHFLVSNTVKVTDGYKFTAAGIKKMECYYDGVKTDVSFEVMVLDTAATGDLLDNGTYTIGVYGKYLKIVNGYIELWDTEPADKFTVKLINYDKDRGPKYVIMTEGGQYLAQGSSKDGDQLIVSNTAHAWRINKYSKFCTIRDYGKQQLAVNASGQKSSNGTKIIVWSHTGSAPENAKLTFTPVK</sequence>